<protein>
    <recommendedName>
        <fullName evidence="2">IRS-type PTB domain-containing protein</fullName>
    </recommendedName>
</protein>
<accession>A0A8S3QEC2</accession>
<feature type="domain" description="IRS-type PTB" evidence="2">
    <location>
        <begin position="272"/>
        <end position="378"/>
    </location>
</feature>
<gene>
    <name evidence="3" type="ORF">MEDL_8866</name>
</gene>
<keyword evidence="1" id="KW-0175">Coiled coil</keyword>
<dbReference type="InterPro" id="IPR002404">
    <property type="entry name" value="IRS_PTB"/>
</dbReference>
<name>A0A8S3QEC2_MYTED</name>
<dbReference type="AlphaFoldDB" id="A0A8S3QEC2"/>
<sequence length="380" mass="43485">MVLYMLTNIRRYLLVSSKVRKPAKHIVKNLSHIAINMNVLVVQRCCKKEHKNCKELQSINDINSSIKSSYNVLEIDHLLIDIIENLKKIQQNRAGNLTSLKLNRQNIEREIQIARQTMNNHFDNLERELLKGLQTIANDEMTKSIKFLASVDRKEKEIDELKISLAIIKQHASDLQTFLVSKQIEHELVDTDIFLQSMQDSSELSDVSISVKTDDLLKNINGNISKFGEIVVQTSKNSMSLVRRKIRQKQEKVANVAEASPDDEYDTIINEEDPCFIVTVKPIEDALKFGLNGQYRLRVTQSGFILENIEKMTPKCCWSFNIVRKFGKTGIEKEFAITVGRRNLLGEGTVAFMCSSRDDPGKISCHARIIIKKMQSEVKH</sequence>
<proteinExistence type="predicted"/>
<dbReference type="OrthoDB" id="10400859at2759"/>
<dbReference type="SMART" id="SM01244">
    <property type="entry name" value="IRS"/>
    <property type="match status" value="1"/>
</dbReference>
<dbReference type="EMBL" id="CAJPWZ010000466">
    <property type="protein sequence ID" value="CAG2193823.1"/>
    <property type="molecule type" value="Genomic_DNA"/>
</dbReference>
<evidence type="ECO:0000313" key="3">
    <source>
        <dbReference type="EMBL" id="CAG2193823.1"/>
    </source>
</evidence>
<evidence type="ECO:0000259" key="2">
    <source>
        <dbReference type="PROSITE" id="PS51064"/>
    </source>
</evidence>
<evidence type="ECO:0000313" key="4">
    <source>
        <dbReference type="Proteomes" id="UP000683360"/>
    </source>
</evidence>
<keyword evidence="4" id="KW-1185">Reference proteome</keyword>
<dbReference type="SUPFAM" id="SSF50729">
    <property type="entry name" value="PH domain-like"/>
    <property type="match status" value="1"/>
</dbReference>
<feature type="coiled-coil region" evidence="1">
    <location>
        <begin position="97"/>
        <end position="124"/>
    </location>
</feature>
<organism evidence="3 4">
    <name type="scientific">Mytilus edulis</name>
    <name type="common">Blue mussel</name>
    <dbReference type="NCBI Taxonomy" id="6550"/>
    <lineage>
        <taxon>Eukaryota</taxon>
        <taxon>Metazoa</taxon>
        <taxon>Spiralia</taxon>
        <taxon>Lophotrochozoa</taxon>
        <taxon>Mollusca</taxon>
        <taxon>Bivalvia</taxon>
        <taxon>Autobranchia</taxon>
        <taxon>Pteriomorphia</taxon>
        <taxon>Mytilida</taxon>
        <taxon>Mytiloidea</taxon>
        <taxon>Mytilidae</taxon>
        <taxon>Mytilinae</taxon>
        <taxon>Mytilus</taxon>
    </lineage>
</organism>
<dbReference type="PROSITE" id="PS51064">
    <property type="entry name" value="IRS_PTB"/>
    <property type="match status" value="1"/>
</dbReference>
<dbReference type="InterPro" id="IPR011993">
    <property type="entry name" value="PH-like_dom_sf"/>
</dbReference>
<dbReference type="Proteomes" id="UP000683360">
    <property type="component" value="Unassembled WGS sequence"/>
</dbReference>
<comment type="caution">
    <text evidence="3">The sequence shown here is derived from an EMBL/GenBank/DDBJ whole genome shotgun (WGS) entry which is preliminary data.</text>
</comment>
<evidence type="ECO:0000256" key="1">
    <source>
        <dbReference type="SAM" id="Coils"/>
    </source>
</evidence>
<dbReference type="Gene3D" id="2.30.29.30">
    <property type="entry name" value="Pleckstrin-homology domain (PH domain)/Phosphotyrosine-binding domain (PTB)"/>
    <property type="match status" value="1"/>
</dbReference>
<reference evidence="3" key="1">
    <citation type="submission" date="2021-03" db="EMBL/GenBank/DDBJ databases">
        <authorList>
            <person name="Bekaert M."/>
        </authorList>
    </citation>
    <scope>NUCLEOTIDE SEQUENCE</scope>
</reference>